<protein>
    <submittedName>
        <fullName evidence="1">Uncharacterized protein</fullName>
    </submittedName>
</protein>
<name>A0A7D9D7I3_PARCT</name>
<dbReference type="Proteomes" id="UP001152795">
    <property type="component" value="Unassembled WGS sequence"/>
</dbReference>
<comment type="caution">
    <text evidence="1">The sequence shown here is derived from an EMBL/GenBank/DDBJ whole genome shotgun (WGS) entry which is preliminary data.</text>
</comment>
<evidence type="ECO:0000313" key="1">
    <source>
        <dbReference type="EMBL" id="CAB3978342.1"/>
    </source>
</evidence>
<proteinExistence type="predicted"/>
<accession>A0A7D9D7I3</accession>
<dbReference type="EMBL" id="CACRXK020000106">
    <property type="protein sequence ID" value="CAB3978342.1"/>
    <property type="molecule type" value="Genomic_DNA"/>
</dbReference>
<sequence length="263" mass="30324">MSSISDETDYVVQEPCETICEDEPLIVLKTIQDDYKFYELYLRVAREKHLQLAGGRLYPSVIQKGVVKTLPSFYIYLIAVTGYDNGDRYITIGVLHWLLGIYAELEIDYRIYPDAFKTHPGYQVTPVYLPCVTFESVGYHLDYTAAEDQLTFSEAKEFVSGVVDTLITYISENHNTGYREAAADFEKNHGICISKRLMQIMLYHHKLVYHVQSWVIENCGCSRNDQICFCGLFTQRDIIKCKKLYFKDAGLLVSDEVFFTTAR</sequence>
<dbReference type="AlphaFoldDB" id="A0A7D9D7I3"/>
<evidence type="ECO:0000313" key="2">
    <source>
        <dbReference type="Proteomes" id="UP001152795"/>
    </source>
</evidence>
<reference evidence="1" key="1">
    <citation type="submission" date="2020-04" db="EMBL/GenBank/DDBJ databases">
        <authorList>
            <person name="Alioto T."/>
            <person name="Alioto T."/>
            <person name="Gomez Garrido J."/>
        </authorList>
    </citation>
    <scope>NUCLEOTIDE SEQUENCE</scope>
    <source>
        <strain evidence="1">A484AB</strain>
    </source>
</reference>
<organism evidence="1 2">
    <name type="scientific">Paramuricea clavata</name>
    <name type="common">Red gorgonian</name>
    <name type="synonym">Violescent sea-whip</name>
    <dbReference type="NCBI Taxonomy" id="317549"/>
    <lineage>
        <taxon>Eukaryota</taxon>
        <taxon>Metazoa</taxon>
        <taxon>Cnidaria</taxon>
        <taxon>Anthozoa</taxon>
        <taxon>Octocorallia</taxon>
        <taxon>Malacalcyonacea</taxon>
        <taxon>Plexauridae</taxon>
        <taxon>Paramuricea</taxon>
    </lineage>
</organism>
<gene>
    <name evidence="1" type="ORF">PACLA_8A053024</name>
</gene>
<keyword evidence="2" id="KW-1185">Reference proteome</keyword>